<reference evidence="6" key="1">
    <citation type="submission" date="2016-10" db="EMBL/GenBank/DDBJ databases">
        <authorList>
            <person name="Varghese N."/>
            <person name="Submissions S."/>
        </authorList>
    </citation>
    <scope>NUCLEOTIDE SEQUENCE [LARGE SCALE GENOMIC DNA]</scope>
    <source>
        <strain evidence="6">DSM 24740</strain>
    </source>
</reference>
<dbReference type="AlphaFoldDB" id="A0A1H9CWE7"/>
<accession>A0A1H9CWE7</accession>
<evidence type="ECO:0000256" key="2">
    <source>
        <dbReference type="ARBA" id="ARBA00022692"/>
    </source>
</evidence>
<comment type="subcellular location">
    <subcellularLocation>
        <location evidence="1">Membrane</location>
        <topology evidence="1">Single-pass membrane protein</topology>
    </subcellularLocation>
</comment>
<evidence type="ECO:0000256" key="1">
    <source>
        <dbReference type="ARBA" id="ARBA00004167"/>
    </source>
</evidence>
<keyword evidence="6" id="KW-1185">Reference proteome</keyword>
<sequence length="334" mass="38173">MRFNLFYLVLVVLGLSLVFLFRPPEENDLSFFGFAESNEITVNYNYPVVIDELLVRPGQAVKKGEALMRVSRRKSKETMADQTFRIRELRAEEKLWRQRKESELEEKTGKSMDELARVEEEITSLRKELDYRKSLAEGLGSIAATAGDYRPIEDKISVLEARKTRVLNASTLNKENLREELSLGQNPYAEQIRRLEAEIAFEDDQKVQPFIVKAPENGIVGNIEVREEEHVQSYSTLLSFYEPHSSLVRGYVHEDLTAKVALGDDLEVYSLKTGGQIYSGKVIGLGSRIVETPTRLRKLPDFKTYGREVIVEISPENLFLQKEKVGIRRVTAVP</sequence>
<dbReference type="RefSeq" id="WP_090166285.1">
    <property type="nucleotide sequence ID" value="NZ_FOFB01000005.1"/>
</dbReference>
<evidence type="ECO:0000313" key="5">
    <source>
        <dbReference type="EMBL" id="SEQ05566.1"/>
    </source>
</evidence>
<gene>
    <name evidence="5" type="ORF">SAMN05444359_10545</name>
</gene>
<organism evidence="5 6">
    <name type="scientific">Neolewinella agarilytica</name>
    <dbReference type="NCBI Taxonomy" id="478744"/>
    <lineage>
        <taxon>Bacteria</taxon>
        <taxon>Pseudomonadati</taxon>
        <taxon>Bacteroidota</taxon>
        <taxon>Saprospiria</taxon>
        <taxon>Saprospirales</taxon>
        <taxon>Lewinellaceae</taxon>
        <taxon>Neolewinella</taxon>
    </lineage>
</organism>
<dbReference type="EMBL" id="FOFB01000005">
    <property type="protein sequence ID" value="SEQ05566.1"/>
    <property type="molecule type" value="Genomic_DNA"/>
</dbReference>
<keyword evidence="3" id="KW-1133">Transmembrane helix</keyword>
<dbReference type="Proteomes" id="UP000199021">
    <property type="component" value="Unassembled WGS sequence"/>
</dbReference>
<proteinExistence type="predicted"/>
<keyword evidence="2" id="KW-0812">Transmembrane</keyword>
<evidence type="ECO:0000256" key="3">
    <source>
        <dbReference type="ARBA" id="ARBA00022989"/>
    </source>
</evidence>
<dbReference type="InParanoid" id="A0A1H9CWE7"/>
<keyword evidence="4" id="KW-0472">Membrane</keyword>
<dbReference type="PANTHER" id="PTHR30386">
    <property type="entry name" value="MEMBRANE FUSION SUBUNIT OF EMRAB-TOLC MULTIDRUG EFFLUX PUMP"/>
    <property type="match status" value="1"/>
</dbReference>
<evidence type="ECO:0000256" key="4">
    <source>
        <dbReference type="ARBA" id="ARBA00023136"/>
    </source>
</evidence>
<name>A0A1H9CWE7_9BACT</name>
<evidence type="ECO:0000313" key="6">
    <source>
        <dbReference type="Proteomes" id="UP000199021"/>
    </source>
</evidence>
<dbReference type="GO" id="GO:0016020">
    <property type="term" value="C:membrane"/>
    <property type="evidence" value="ECO:0007669"/>
    <property type="project" value="UniProtKB-SubCell"/>
</dbReference>
<dbReference type="STRING" id="478744.SAMN05444359_10545"/>
<dbReference type="InterPro" id="IPR050739">
    <property type="entry name" value="MFP"/>
</dbReference>
<dbReference type="OrthoDB" id="9810504at2"/>
<dbReference type="PANTHER" id="PTHR30386:SF26">
    <property type="entry name" value="TRANSPORT PROTEIN COMB"/>
    <property type="match status" value="1"/>
</dbReference>
<dbReference type="Gene3D" id="2.40.50.100">
    <property type="match status" value="1"/>
</dbReference>
<protein>
    <submittedName>
        <fullName evidence="5">Multidrug resistance efflux pump</fullName>
    </submittedName>
</protein>